<evidence type="ECO:0000256" key="3">
    <source>
        <dbReference type="ARBA" id="ARBA00022448"/>
    </source>
</evidence>
<dbReference type="PANTHER" id="PTHR22911">
    <property type="entry name" value="ACYL-MALONYL CONDENSING ENZYME-RELATED"/>
    <property type="match status" value="1"/>
</dbReference>
<feature type="transmembrane region" description="Helical" evidence="8">
    <location>
        <begin position="63"/>
        <end position="83"/>
    </location>
</feature>
<feature type="transmembrane region" description="Helical" evidence="8">
    <location>
        <begin position="30"/>
        <end position="51"/>
    </location>
</feature>
<comment type="subcellular location">
    <subcellularLocation>
        <location evidence="1">Cell membrane</location>
        <topology evidence="1">Multi-pass membrane protein</topology>
    </subcellularLocation>
</comment>
<sequence length="292" mass="31382">MFYGVAAYVMWGFLPLYFLTISTASPVEIVAARVVFSLVLCALLLTLTRTWPGFIKVFTTPRLTFTLGLASALIAVNWLTYTFAVLGGNTAEGSLGYFINPLVSTALGVLVLKERLSRLQWAAMGIALLAVVVLAVGYGQIPWISLLLAFSFGFYGLVKNRVGKEVGAVEGLSAETAWLTPVALVVLAVMGFHGTLTIFSQGPGHFWLLAASGIATAVPLLAFAAAASRLPLTTVAMLQYIAPTMLFFMAVFVFHEPMPPERLAGFCLVWVAVVLLIIDALRQAKRTPHPAV</sequence>
<proteinExistence type="inferred from homology"/>
<dbReference type="PANTHER" id="PTHR22911:SF137">
    <property type="entry name" value="SOLUTE CARRIER FAMILY 35 MEMBER G2-RELATED"/>
    <property type="match status" value="1"/>
</dbReference>
<dbReference type="Pfam" id="PF00892">
    <property type="entry name" value="EamA"/>
    <property type="match status" value="1"/>
</dbReference>
<dbReference type="InterPro" id="IPR004626">
    <property type="entry name" value="RarD"/>
</dbReference>
<keyword evidence="11" id="KW-1185">Reference proteome</keyword>
<keyword evidence="3" id="KW-0813">Transport</keyword>
<feature type="domain" description="EamA" evidence="9">
    <location>
        <begin position="2"/>
        <end position="134"/>
    </location>
</feature>
<feature type="transmembrane region" description="Helical" evidence="8">
    <location>
        <begin position="5"/>
        <end position="24"/>
    </location>
</feature>
<feature type="transmembrane region" description="Helical" evidence="8">
    <location>
        <begin position="238"/>
        <end position="257"/>
    </location>
</feature>
<reference evidence="10 11" key="1">
    <citation type="submission" date="2018-07" db="EMBL/GenBank/DDBJ databases">
        <title>Arthrobacter sp. nov., isolated from raw cow's milk with high bacterial count.</title>
        <authorList>
            <person name="Hahne J."/>
            <person name="Isele D."/>
            <person name="Lipski A."/>
        </authorList>
    </citation>
    <scope>NUCLEOTIDE SEQUENCE [LARGE SCALE GENOMIC DNA]</scope>
    <source>
        <strain evidence="10 11">JZ R-35</strain>
    </source>
</reference>
<feature type="transmembrane region" description="Helical" evidence="8">
    <location>
        <begin position="95"/>
        <end position="112"/>
    </location>
</feature>
<evidence type="ECO:0000256" key="2">
    <source>
        <dbReference type="ARBA" id="ARBA00007362"/>
    </source>
</evidence>
<dbReference type="GO" id="GO:0005886">
    <property type="term" value="C:plasma membrane"/>
    <property type="evidence" value="ECO:0007669"/>
    <property type="project" value="UniProtKB-SubCell"/>
</dbReference>
<evidence type="ECO:0000313" key="10">
    <source>
        <dbReference type="EMBL" id="RII43689.1"/>
    </source>
</evidence>
<feature type="transmembrane region" description="Helical" evidence="8">
    <location>
        <begin position="178"/>
        <end position="199"/>
    </location>
</feature>
<evidence type="ECO:0000256" key="1">
    <source>
        <dbReference type="ARBA" id="ARBA00004651"/>
    </source>
</evidence>
<dbReference type="InterPro" id="IPR000620">
    <property type="entry name" value="EamA_dom"/>
</dbReference>
<evidence type="ECO:0000313" key="11">
    <source>
        <dbReference type="Proteomes" id="UP000265419"/>
    </source>
</evidence>
<organism evidence="10 11">
    <name type="scientific">Galactobacter valiniphilus</name>
    <dbReference type="NCBI Taxonomy" id="2676122"/>
    <lineage>
        <taxon>Bacteria</taxon>
        <taxon>Bacillati</taxon>
        <taxon>Actinomycetota</taxon>
        <taxon>Actinomycetes</taxon>
        <taxon>Micrococcales</taxon>
        <taxon>Micrococcaceae</taxon>
        <taxon>Galactobacter</taxon>
    </lineage>
</organism>
<dbReference type="Gene3D" id="1.10.3730.20">
    <property type="match status" value="1"/>
</dbReference>
<evidence type="ECO:0000256" key="8">
    <source>
        <dbReference type="SAM" id="Phobius"/>
    </source>
</evidence>
<dbReference type="Proteomes" id="UP000265419">
    <property type="component" value="Unassembled WGS sequence"/>
</dbReference>
<comment type="caution">
    <text evidence="10">The sequence shown here is derived from an EMBL/GenBank/DDBJ whole genome shotgun (WGS) entry which is preliminary data.</text>
</comment>
<dbReference type="SUPFAM" id="SSF103481">
    <property type="entry name" value="Multidrug resistance efflux transporter EmrE"/>
    <property type="match status" value="2"/>
</dbReference>
<protein>
    <submittedName>
        <fullName evidence="10">EamA family transporter RarD</fullName>
    </submittedName>
</protein>
<accession>A0A399JHH6</accession>
<dbReference type="NCBIfam" id="TIGR00688">
    <property type="entry name" value="rarD"/>
    <property type="match status" value="1"/>
</dbReference>
<evidence type="ECO:0000256" key="4">
    <source>
        <dbReference type="ARBA" id="ARBA00022475"/>
    </source>
</evidence>
<comment type="similarity">
    <text evidence="2">Belongs to the EamA transporter family.</text>
</comment>
<keyword evidence="5 8" id="KW-0812">Transmembrane</keyword>
<keyword evidence="6 8" id="KW-1133">Transmembrane helix</keyword>
<feature type="transmembrane region" description="Helical" evidence="8">
    <location>
        <begin position="205"/>
        <end position="226"/>
    </location>
</feature>
<feature type="transmembrane region" description="Helical" evidence="8">
    <location>
        <begin position="263"/>
        <end position="281"/>
    </location>
</feature>
<evidence type="ECO:0000259" key="9">
    <source>
        <dbReference type="Pfam" id="PF00892"/>
    </source>
</evidence>
<dbReference type="AlphaFoldDB" id="A0A399JHH6"/>
<dbReference type="InterPro" id="IPR037185">
    <property type="entry name" value="EmrE-like"/>
</dbReference>
<dbReference type="EMBL" id="QQXK01000001">
    <property type="protein sequence ID" value="RII43689.1"/>
    <property type="molecule type" value="Genomic_DNA"/>
</dbReference>
<keyword evidence="4" id="KW-1003">Cell membrane</keyword>
<gene>
    <name evidence="10" type="primary">rarD</name>
    <name evidence="10" type="ORF">DWB68_00160</name>
</gene>
<evidence type="ECO:0000256" key="5">
    <source>
        <dbReference type="ARBA" id="ARBA00022692"/>
    </source>
</evidence>
<keyword evidence="7 8" id="KW-0472">Membrane</keyword>
<evidence type="ECO:0000256" key="6">
    <source>
        <dbReference type="ARBA" id="ARBA00022989"/>
    </source>
</evidence>
<name>A0A399JHH6_9MICC</name>
<evidence type="ECO:0000256" key="7">
    <source>
        <dbReference type="ARBA" id="ARBA00023136"/>
    </source>
</evidence>